<evidence type="ECO:0000313" key="3">
    <source>
        <dbReference type="Proteomes" id="UP000765802"/>
    </source>
</evidence>
<protein>
    <recommendedName>
        <fullName evidence="4">Polysaccharide export outer membrane protein</fullName>
    </recommendedName>
</protein>
<sequence length="163" mass="17009">MALTCTTLFSCSSLQKTSTAKTLDIVGAGVLHFPVVADLDVRETKVSGTKAGTISTSLDLMKMEAIAAALKSGNADVLIEPAYQIDTEGSRVTVTVTGWPANYKNFRKMTAADTTLIRPTIMQKPVIVDPVPVKKKRKGAAILAGIGAGALIATGAIIAADNY</sequence>
<keyword evidence="1" id="KW-0472">Membrane</keyword>
<proteinExistence type="predicted"/>
<feature type="transmembrane region" description="Helical" evidence="1">
    <location>
        <begin position="140"/>
        <end position="160"/>
    </location>
</feature>
<dbReference type="Proteomes" id="UP000765802">
    <property type="component" value="Unassembled WGS sequence"/>
</dbReference>
<evidence type="ECO:0000256" key="1">
    <source>
        <dbReference type="SAM" id="Phobius"/>
    </source>
</evidence>
<comment type="caution">
    <text evidence="2">The sequence shown here is derived from an EMBL/GenBank/DDBJ whole genome shotgun (WGS) entry which is preliminary data.</text>
</comment>
<evidence type="ECO:0008006" key="4">
    <source>
        <dbReference type="Google" id="ProtNLM"/>
    </source>
</evidence>
<dbReference type="EMBL" id="MBUA01000012">
    <property type="protein sequence ID" value="MBC6491528.1"/>
    <property type="molecule type" value="Genomic_DNA"/>
</dbReference>
<keyword evidence="1" id="KW-1133">Transmembrane helix</keyword>
<keyword evidence="3" id="KW-1185">Reference proteome</keyword>
<reference evidence="2 3" key="1">
    <citation type="submission" date="2016-07" db="EMBL/GenBank/DDBJ databases">
        <title>Genome analysis of Flavihumibacter stibioxidans YS-17.</title>
        <authorList>
            <person name="Shi K."/>
            <person name="Han Y."/>
            <person name="Wang G."/>
        </authorList>
    </citation>
    <scope>NUCLEOTIDE SEQUENCE [LARGE SCALE GENOMIC DNA]</scope>
    <source>
        <strain evidence="2 3">YS-17</strain>
    </source>
</reference>
<accession>A0ABR7MAD8</accession>
<gene>
    <name evidence="2" type="ORF">BC349_10815</name>
</gene>
<name>A0ABR7MAD8_9BACT</name>
<keyword evidence="1" id="KW-0812">Transmembrane</keyword>
<organism evidence="2 3">
    <name type="scientific">Flavihumibacter stibioxidans</name>
    <dbReference type="NCBI Taxonomy" id="1834163"/>
    <lineage>
        <taxon>Bacteria</taxon>
        <taxon>Pseudomonadati</taxon>
        <taxon>Bacteroidota</taxon>
        <taxon>Chitinophagia</taxon>
        <taxon>Chitinophagales</taxon>
        <taxon>Chitinophagaceae</taxon>
        <taxon>Flavihumibacter</taxon>
    </lineage>
</organism>
<evidence type="ECO:0000313" key="2">
    <source>
        <dbReference type="EMBL" id="MBC6491528.1"/>
    </source>
</evidence>